<dbReference type="FunCoup" id="A0A7M7PHJ6">
    <property type="interactions" value="1"/>
</dbReference>
<evidence type="ECO:0000313" key="2">
    <source>
        <dbReference type="EnsemblMetazoa" id="XP_030850380"/>
    </source>
</evidence>
<evidence type="ECO:0008006" key="4">
    <source>
        <dbReference type="Google" id="ProtNLM"/>
    </source>
</evidence>
<feature type="region of interest" description="Disordered" evidence="1">
    <location>
        <begin position="1"/>
        <end position="60"/>
    </location>
</feature>
<reference evidence="2" key="2">
    <citation type="submission" date="2021-01" db="UniProtKB">
        <authorList>
            <consortium name="EnsemblMetazoa"/>
        </authorList>
    </citation>
    <scope>IDENTIFICATION</scope>
</reference>
<dbReference type="KEGG" id="spu:115928019"/>
<dbReference type="Proteomes" id="UP000007110">
    <property type="component" value="Unassembled WGS sequence"/>
</dbReference>
<proteinExistence type="predicted"/>
<organism evidence="2 3">
    <name type="scientific">Strongylocentrotus purpuratus</name>
    <name type="common">Purple sea urchin</name>
    <dbReference type="NCBI Taxonomy" id="7668"/>
    <lineage>
        <taxon>Eukaryota</taxon>
        <taxon>Metazoa</taxon>
        <taxon>Echinodermata</taxon>
        <taxon>Eleutherozoa</taxon>
        <taxon>Echinozoa</taxon>
        <taxon>Echinoidea</taxon>
        <taxon>Euechinoidea</taxon>
        <taxon>Echinacea</taxon>
        <taxon>Camarodonta</taxon>
        <taxon>Echinidea</taxon>
        <taxon>Strongylocentrotidae</taxon>
        <taxon>Strongylocentrotus</taxon>
    </lineage>
</organism>
<dbReference type="InParanoid" id="A0A7M7PHJ6"/>
<dbReference type="RefSeq" id="XP_030850380.1">
    <property type="nucleotide sequence ID" value="XM_030994520.1"/>
</dbReference>
<dbReference type="PANTHER" id="PTHR16155:SF19">
    <property type="entry name" value="DED DOMAIN-CONTAINING PROTEIN"/>
    <property type="match status" value="1"/>
</dbReference>
<sequence>MYQDTVESSVDMETGYGSSYTSATPNPSEVDFPMPPFDHQERQKSLYQGSGIGGKDSNSDTERKLTKLLLGSDKGQLDSSYYPVLVVNTPAQQFSSAELEERFGFMSSVRWNVVFDCNADSNKMGLCQYVNQRKSIKILSADKFTETEDVDVLREGIDFPEIPVWLFPNGRNDVNVAGMDKMSDMDWMRERSHAVLNTVRFFSHPGVIPPGRAVVVFFLLSYSDIMVMTQLFKEFYTSKSFQDLKHFTVIAENQGILHKWIQHLESQSIVSSKDMKDRCLGGVPWQEINTYMLRLLGSCETRLPELPKFPRGQCELRKKHQSQWSDISILAKNECENTSMDESNPKFLDFVQEKESRFYQGHEVDWWNFYLSEERLNGGKGFNHVLKRQVYKRLYSDVHEVLDSQGKKVSSISMATVFHEAGSGGTTVAKNLLWDFHRQYRCAVVNRFTNDTVNQIVAFHKYGYEEGQEPGPVVLLLENLNSETMRPFLISLERETRYLENNGLAFVLIHCKRTSEPQRHQQKEESKSCVCVEHKLTAEENQWFTKKTKDLEQRSVFSEEESPELLLAFMEMKKECDPEYLKKVVKGILPRVGKESKNALNLLKYIAVVQKYNPGFAMPVSACDGFMQSQDRVMSSGRQYTSGPWEKNRQPFLELLLHEEFIQDIDGCVKGLAIVHPVIATEIVGQLGELFQQTPADMFLELLEESTILDTLSYSKGYIQAVCRDLMVRRLRKEYGDDRDTDFAPFIEEVYAEDRAKAYKIMEVGIKKFQDPFIAQQKAQLHSKREDDFDNAEQAINIALSIVSKNPYLWDTKGIILRQKMTQYEHRLDQEVISDCEMKELLSTFNESCAAFQNAQKAMEEDKGRRNYAGFVGEITTIGRFLEIVQKRVRPFCSRNTGLETLRRYLMTEYIPPDLTLPSLLEFSDTMKSLSKRVDEVLGRFTDYLVHCAQQRFGGASYRIYDDKLEKIYTAKHRFFALSSPQLEDVRVHAQYPVETAYAMRRSEVKRMNADGYQQIFDMASKKKVGDLKQAQALLRQNLRSPSLFDIKNFVFTLFALSVCSDEGLDEEEARKSVNILKMMEGKNDGFYGLFFEMLLNWPDGRPREGSKPIGETIRQLNARWTGRYRNKVYVESRHDLPRRSRIRQNYSPLKPATEFYLGLQNKKSQFVHRKSLGRVTYDIWKEDSIKKRLRRLDGVLDSKHFVLYNPDGEEPVKITLSLPIKGVPSQEPVQFYLGFSFAGPLAYDVVYKDNRETPFIAKESSTNYTSYVNQIADINERPVSYDS</sequence>
<dbReference type="GeneID" id="115928019"/>
<reference evidence="3" key="1">
    <citation type="submission" date="2015-02" db="EMBL/GenBank/DDBJ databases">
        <title>Genome sequencing for Strongylocentrotus purpuratus.</title>
        <authorList>
            <person name="Murali S."/>
            <person name="Liu Y."/>
            <person name="Vee V."/>
            <person name="English A."/>
            <person name="Wang M."/>
            <person name="Skinner E."/>
            <person name="Han Y."/>
            <person name="Muzny D.M."/>
            <person name="Worley K.C."/>
            <person name="Gibbs R.A."/>
        </authorList>
    </citation>
    <scope>NUCLEOTIDE SEQUENCE</scope>
</reference>
<accession>A0A7M7PHJ6</accession>
<dbReference type="GO" id="GO:0005737">
    <property type="term" value="C:cytoplasm"/>
    <property type="evidence" value="ECO:0000318"/>
    <property type="project" value="GO_Central"/>
</dbReference>
<name>A0A7M7PHJ6_STRPU</name>
<dbReference type="EnsemblMetazoa" id="XM_030994520">
    <property type="protein sequence ID" value="XP_030850380"/>
    <property type="gene ID" value="LOC115928019"/>
</dbReference>
<evidence type="ECO:0000313" key="3">
    <source>
        <dbReference type="Proteomes" id="UP000007110"/>
    </source>
</evidence>
<dbReference type="OrthoDB" id="2337140at2759"/>
<feature type="compositionally biased region" description="Polar residues" evidence="1">
    <location>
        <begin position="16"/>
        <end position="27"/>
    </location>
</feature>
<protein>
    <recommendedName>
        <fullName evidence="4">Sterile alpha motif domain-containing protein 9-like</fullName>
    </recommendedName>
</protein>
<dbReference type="PANTHER" id="PTHR16155">
    <property type="entry name" value="DED DOMAIN-CONTAINING PROTEIN"/>
    <property type="match status" value="1"/>
</dbReference>
<keyword evidence="3" id="KW-1185">Reference proteome</keyword>
<dbReference type="OMA" id="SQIYQRW"/>
<evidence type="ECO:0000256" key="1">
    <source>
        <dbReference type="SAM" id="MobiDB-lite"/>
    </source>
</evidence>